<reference evidence="5" key="1">
    <citation type="journal article" date="2013" name="Nat. Genet.">
        <title>The draft genomes of soft-shell turtle and green sea turtle yield insights into the development and evolution of the turtle-specific body plan.</title>
        <authorList>
            <person name="Wang Z."/>
            <person name="Pascual-Anaya J."/>
            <person name="Zadissa A."/>
            <person name="Li W."/>
            <person name="Niimura Y."/>
            <person name="Huang Z."/>
            <person name="Li C."/>
            <person name="White S."/>
            <person name="Xiong Z."/>
            <person name="Fang D."/>
            <person name="Wang B."/>
            <person name="Ming Y."/>
            <person name="Chen Y."/>
            <person name="Zheng Y."/>
            <person name="Kuraku S."/>
            <person name="Pignatelli M."/>
            <person name="Herrero J."/>
            <person name="Beal K."/>
            <person name="Nozawa M."/>
            <person name="Li Q."/>
            <person name="Wang J."/>
            <person name="Zhang H."/>
            <person name="Yu L."/>
            <person name="Shigenobu S."/>
            <person name="Wang J."/>
            <person name="Liu J."/>
            <person name="Flicek P."/>
            <person name="Searle S."/>
            <person name="Wang J."/>
            <person name="Kuratani S."/>
            <person name="Yin Y."/>
            <person name="Aken B."/>
            <person name="Zhang G."/>
            <person name="Irie N."/>
        </authorList>
    </citation>
    <scope>NUCLEOTIDE SEQUENCE [LARGE SCALE GENOMIC DNA]</scope>
</reference>
<name>M7BT44_CHEMY</name>
<dbReference type="STRING" id="8469.M7BT44"/>
<protein>
    <submittedName>
        <fullName evidence="4">GRAM domain-containing protein 2</fullName>
    </submittedName>
</protein>
<feature type="region of interest" description="Disordered" evidence="1">
    <location>
        <begin position="60"/>
        <end position="91"/>
    </location>
</feature>
<evidence type="ECO:0000259" key="3">
    <source>
        <dbReference type="SMART" id="SM00568"/>
    </source>
</evidence>
<evidence type="ECO:0000256" key="2">
    <source>
        <dbReference type="SAM" id="Phobius"/>
    </source>
</evidence>
<feature type="region of interest" description="Disordered" evidence="1">
    <location>
        <begin position="23"/>
        <end position="45"/>
    </location>
</feature>
<accession>M7BT44</accession>
<dbReference type="AlphaFoldDB" id="M7BT44"/>
<dbReference type="EMBL" id="KB518250">
    <property type="protein sequence ID" value="EMP38925.1"/>
    <property type="molecule type" value="Genomic_DNA"/>
</dbReference>
<feature type="domain" description="GRAM" evidence="3">
    <location>
        <begin position="195"/>
        <end position="262"/>
    </location>
</feature>
<sequence length="500" mass="55921">MSGLDQPANTSCATCHASSLVKIPAEPPEKEQSDVEQGGCGASVRLPSSRCLQRCASWHSGNRGSEDFAPGPPKTLRSSVEGSQQQSESRAHQAIECLGLWDRNAKRRSRESVCRALNTKPVHEKAASLKSSELMHSQEKLEAPHKEKSLDALDGRDAATFLHVTAAAGLHLNEALKDEEIKKCLREATPNKYNSQYHKLFKDIPTEESVLKVCSCALQRDILIQGRLYISPNWLCFYAKLFGKDIKVVIPVVSVQLIKKHKTARLLPNGLAITTNASRKYIFVSLISRDSVYDVLRRVCTHLQVSSKKSLSLKEFTDEPDSVSLWKKRGVKKFPTSSVFRADADYQCIHRASISSLSTKESSFNSEEPLVSESAINTEEEELEEEPNYVAELRPSDYQLLKIFIVLICLLVVSSSYLAFRIFRLEQQLCSLNRDYLSRGHRRKSFFYWEAKKSVGDMNSALAQWCRIPPGVVSGAASPGSMRPSTEEQSALHWQEMLDG</sequence>
<dbReference type="Pfam" id="PF02893">
    <property type="entry name" value="GRAM"/>
    <property type="match status" value="1"/>
</dbReference>
<dbReference type="GO" id="GO:2001256">
    <property type="term" value="P:regulation of store-operated calcium entry"/>
    <property type="evidence" value="ECO:0007669"/>
    <property type="project" value="TreeGrafter"/>
</dbReference>
<dbReference type="GO" id="GO:0005789">
    <property type="term" value="C:endoplasmic reticulum membrane"/>
    <property type="evidence" value="ECO:0007669"/>
    <property type="project" value="TreeGrafter"/>
</dbReference>
<gene>
    <name evidence="4" type="ORF">UY3_03882</name>
</gene>
<evidence type="ECO:0000313" key="5">
    <source>
        <dbReference type="Proteomes" id="UP000031443"/>
    </source>
</evidence>
<evidence type="ECO:0000313" key="4">
    <source>
        <dbReference type="EMBL" id="EMP38925.1"/>
    </source>
</evidence>
<keyword evidence="2" id="KW-1133">Transmembrane helix</keyword>
<dbReference type="InterPro" id="IPR042624">
    <property type="entry name" value="RAMD2A"/>
</dbReference>
<dbReference type="GO" id="GO:0061817">
    <property type="term" value="P:endoplasmic reticulum-plasma membrane tethering"/>
    <property type="evidence" value="ECO:0007669"/>
    <property type="project" value="TreeGrafter"/>
</dbReference>
<organism evidence="4 5">
    <name type="scientific">Chelonia mydas</name>
    <name type="common">Green sea-turtle</name>
    <name type="synonym">Chelonia agassizi</name>
    <dbReference type="NCBI Taxonomy" id="8469"/>
    <lineage>
        <taxon>Eukaryota</taxon>
        <taxon>Metazoa</taxon>
        <taxon>Chordata</taxon>
        <taxon>Craniata</taxon>
        <taxon>Vertebrata</taxon>
        <taxon>Euteleostomi</taxon>
        <taxon>Archelosauria</taxon>
        <taxon>Testudinata</taxon>
        <taxon>Testudines</taxon>
        <taxon>Cryptodira</taxon>
        <taxon>Durocryptodira</taxon>
        <taxon>Americhelydia</taxon>
        <taxon>Chelonioidea</taxon>
        <taxon>Cheloniidae</taxon>
        <taxon>Chelonia</taxon>
    </lineage>
</organism>
<dbReference type="PANTHER" id="PTHR46973">
    <property type="entry name" value="GRAM DOMAIN-CONTAINING PROTEIN 2A"/>
    <property type="match status" value="1"/>
</dbReference>
<dbReference type="Proteomes" id="UP000031443">
    <property type="component" value="Unassembled WGS sequence"/>
</dbReference>
<feature type="transmembrane region" description="Helical" evidence="2">
    <location>
        <begin position="400"/>
        <end position="420"/>
    </location>
</feature>
<dbReference type="InterPro" id="IPR004182">
    <property type="entry name" value="GRAM"/>
</dbReference>
<proteinExistence type="predicted"/>
<dbReference type="GO" id="GO:0005546">
    <property type="term" value="F:phosphatidylinositol-4,5-bisphosphate binding"/>
    <property type="evidence" value="ECO:0007669"/>
    <property type="project" value="TreeGrafter"/>
</dbReference>
<dbReference type="GO" id="GO:0044232">
    <property type="term" value="C:organelle membrane contact site"/>
    <property type="evidence" value="ECO:0007669"/>
    <property type="project" value="TreeGrafter"/>
</dbReference>
<keyword evidence="5" id="KW-1185">Reference proteome</keyword>
<dbReference type="CDD" id="cd13220">
    <property type="entry name" value="PH-GRAM_GRAMDC"/>
    <property type="match status" value="1"/>
</dbReference>
<keyword evidence="2" id="KW-0472">Membrane</keyword>
<dbReference type="Gene3D" id="2.30.29.30">
    <property type="entry name" value="Pleckstrin-homology domain (PH domain)/Phosphotyrosine-binding domain (PTB)"/>
    <property type="match status" value="1"/>
</dbReference>
<evidence type="ECO:0000256" key="1">
    <source>
        <dbReference type="SAM" id="MobiDB-lite"/>
    </source>
</evidence>
<dbReference type="SMART" id="SM00568">
    <property type="entry name" value="GRAM"/>
    <property type="match status" value="1"/>
</dbReference>
<feature type="compositionally biased region" description="Low complexity" evidence="1">
    <location>
        <begin position="78"/>
        <end position="88"/>
    </location>
</feature>
<dbReference type="InterPro" id="IPR011993">
    <property type="entry name" value="PH-like_dom_sf"/>
</dbReference>
<dbReference type="FunFam" id="2.30.29.30:FF:000086">
    <property type="entry name" value="GRAM domain-containing protein 2B isoform 2"/>
    <property type="match status" value="1"/>
</dbReference>
<dbReference type="PANTHER" id="PTHR46973:SF1">
    <property type="entry name" value="GRAM DOMAIN-CONTAINING PROTEIN 2A"/>
    <property type="match status" value="1"/>
</dbReference>
<keyword evidence="2" id="KW-0812">Transmembrane</keyword>